<evidence type="ECO:0000256" key="1">
    <source>
        <dbReference type="SAM" id="MobiDB-lite"/>
    </source>
</evidence>
<dbReference type="Proteomes" id="UP000095281">
    <property type="component" value="Unplaced"/>
</dbReference>
<feature type="region of interest" description="Disordered" evidence="1">
    <location>
        <begin position="201"/>
        <end position="238"/>
    </location>
</feature>
<keyword evidence="3" id="KW-1185">Reference proteome</keyword>
<organism evidence="3 4">
    <name type="scientific">Meloidogyne hapla</name>
    <name type="common">Root-knot nematode worm</name>
    <dbReference type="NCBI Taxonomy" id="6305"/>
    <lineage>
        <taxon>Eukaryota</taxon>
        <taxon>Metazoa</taxon>
        <taxon>Ecdysozoa</taxon>
        <taxon>Nematoda</taxon>
        <taxon>Chromadorea</taxon>
        <taxon>Rhabditida</taxon>
        <taxon>Tylenchina</taxon>
        <taxon>Tylenchomorpha</taxon>
        <taxon>Tylenchoidea</taxon>
        <taxon>Meloidogynidae</taxon>
        <taxon>Meloidogyninae</taxon>
        <taxon>Meloidogyne</taxon>
    </lineage>
</organism>
<protein>
    <submittedName>
        <fullName evidence="4">Uncharacterized protein</fullName>
    </submittedName>
</protein>
<proteinExistence type="predicted"/>
<feature type="region of interest" description="Disordered" evidence="1">
    <location>
        <begin position="460"/>
        <end position="489"/>
    </location>
</feature>
<evidence type="ECO:0000313" key="3">
    <source>
        <dbReference type="Proteomes" id="UP000095281"/>
    </source>
</evidence>
<sequence length="489" mass="56971">MSSNLIILGILSFLFFISPINCEISKSQKFAERIVRITFLDEIMSGRCELNMKINNESSDLFSLLDGQIRNDFKTLMFHYDRGFKRTSMRDLIYKIKMLMGRLVPTESKNIKNGEKAKQLKINKTPTTTVKRKLIFNNTSPEPADSKLKSVKGKELLEDNKEIKKPSDAYKIIEQLLLLEMKCLEWKEKMKNVGGNESEIKIKDADIKEPEGNEEPSESPEVADSKLNSVKGKEGLEDNKEIKKPTDKIIEQPLLLEMKRLELKDKMKDVGETESEIRIKDVTDKKGNEDETLFKFYIKKHKIKHAIEHGKFASELKKLKLSLNKKQLLKILILYFQLYNVAFSEISNEEKKLTVYSDILQTPISTIKDEILKIINSKSPIWNQIIGLNFGKKMEYEKVAEENVEKYLIKILKENIEEYEEVPQFEGYEENRKDYKKIDKKDVVKKEQVENKVVKNNEINTAEKVKINKPKTKVNQTDADLKNQKPWRH</sequence>
<name>A0A1I8BP51_MELHA</name>
<evidence type="ECO:0000313" key="4">
    <source>
        <dbReference type="WBParaSite" id="MhA1_Contig344.frz3.fgene1"/>
    </source>
</evidence>
<accession>A0A1I8BP51</accession>
<feature type="compositionally biased region" description="Basic and acidic residues" evidence="1">
    <location>
        <begin position="201"/>
        <end position="211"/>
    </location>
</feature>
<reference evidence="4" key="1">
    <citation type="submission" date="2016-11" db="UniProtKB">
        <authorList>
            <consortium name="WormBaseParasite"/>
        </authorList>
    </citation>
    <scope>IDENTIFICATION</scope>
</reference>
<evidence type="ECO:0000256" key="2">
    <source>
        <dbReference type="SAM" id="SignalP"/>
    </source>
</evidence>
<keyword evidence="2" id="KW-0732">Signal</keyword>
<feature type="signal peptide" evidence="2">
    <location>
        <begin position="1"/>
        <end position="22"/>
    </location>
</feature>
<dbReference type="AlphaFoldDB" id="A0A1I8BP51"/>
<dbReference type="WBParaSite" id="MhA1_Contig344.frz3.fgene1">
    <property type="protein sequence ID" value="MhA1_Contig344.frz3.fgene1"/>
    <property type="gene ID" value="MhA1_Contig344.frz3.fgene1"/>
</dbReference>
<feature type="chain" id="PRO_5009316035" evidence="2">
    <location>
        <begin position="23"/>
        <end position="489"/>
    </location>
</feature>